<dbReference type="GO" id="GO:0016020">
    <property type="term" value="C:membrane"/>
    <property type="evidence" value="ECO:0007669"/>
    <property type="project" value="UniProtKB-SubCell"/>
</dbReference>
<keyword evidence="8" id="KW-0391">Immunity</keyword>
<keyword evidence="4 15" id="KW-0768">Sushi</keyword>
<dbReference type="GO" id="GO:0004911">
    <property type="term" value="F:interleukin-2 receptor activity"/>
    <property type="evidence" value="ECO:0007669"/>
    <property type="project" value="InterPro"/>
</dbReference>
<keyword evidence="13" id="KW-0325">Glycoprotein</keyword>
<accession>A0A8C0X9A1</accession>
<dbReference type="InterPro" id="IPR000436">
    <property type="entry name" value="Sushi_SCR_CCP_dom"/>
</dbReference>
<evidence type="ECO:0000256" key="7">
    <source>
        <dbReference type="ARBA" id="ARBA00022737"/>
    </source>
</evidence>
<dbReference type="PANTHER" id="PTHR10573:SF0">
    <property type="entry name" value="INTERLEUKIN-2 RECEPTOR SUBUNIT ALPHA"/>
    <property type="match status" value="1"/>
</dbReference>
<evidence type="ECO:0000259" key="17">
    <source>
        <dbReference type="PROSITE" id="PS50923"/>
    </source>
</evidence>
<keyword evidence="9 16" id="KW-1133">Transmembrane helix</keyword>
<dbReference type="GO" id="GO:0006954">
    <property type="term" value="P:inflammatory response"/>
    <property type="evidence" value="ECO:0007669"/>
    <property type="project" value="TreeGrafter"/>
</dbReference>
<evidence type="ECO:0000256" key="2">
    <source>
        <dbReference type="ARBA" id="ARBA00004479"/>
    </source>
</evidence>
<keyword evidence="7" id="KW-0677">Repeat</keyword>
<evidence type="ECO:0000256" key="8">
    <source>
        <dbReference type="ARBA" id="ARBA00022859"/>
    </source>
</evidence>
<dbReference type="SUPFAM" id="SSF57535">
    <property type="entry name" value="Complement control module/SCR domain"/>
    <property type="match status" value="2"/>
</dbReference>
<dbReference type="InterPro" id="IPR035976">
    <property type="entry name" value="Sushi/SCR/CCP_sf"/>
</dbReference>
<evidence type="ECO:0000256" key="12">
    <source>
        <dbReference type="ARBA" id="ARBA00023170"/>
    </source>
</evidence>
<keyword evidence="10 16" id="KW-0472">Membrane</keyword>
<keyword evidence="12" id="KW-0675">Receptor</keyword>
<evidence type="ECO:0000256" key="1">
    <source>
        <dbReference type="ARBA" id="ARBA00002381"/>
    </source>
</evidence>
<evidence type="ECO:0000256" key="10">
    <source>
        <dbReference type="ARBA" id="ARBA00023136"/>
    </source>
</evidence>
<feature type="domain" description="Sushi" evidence="17">
    <location>
        <begin position="104"/>
        <end position="167"/>
    </location>
</feature>
<evidence type="ECO:0000256" key="11">
    <source>
        <dbReference type="ARBA" id="ARBA00023157"/>
    </source>
</evidence>
<dbReference type="Gene3D" id="2.20.28.230">
    <property type="match status" value="3"/>
</dbReference>
<evidence type="ECO:0000256" key="9">
    <source>
        <dbReference type="ARBA" id="ARBA00022989"/>
    </source>
</evidence>
<evidence type="ECO:0000256" key="4">
    <source>
        <dbReference type="ARBA" id="ARBA00022659"/>
    </source>
</evidence>
<proteinExistence type="predicted"/>
<comment type="function">
    <text evidence="1">Receptor for interleukin-2. The receptor is involved in the regulation of immune tolerance by controlling regulatory T cells (TREGs) activity. TREGs suppress the activation and expansion of autoreactive T-cells.</text>
</comment>
<keyword evidence="6" id="KW-0732">Signal</keyword>
<comment type="subunit">
    <text evidence="14">Non-covalent dimer of an alpha and a beta subunit. IL2R exists in 3 different forms: a high affinity dimer, an intermediate affinity monomer (beta subunit), and a low affinity monomer (alpha subunit). The high and intermediate affinity forms also associate with a gamma subunit.</text>
</comment>
<evidence type="ECO:0000256" key="3">
    <source>
        <dbReference type="ARBA" id="ARBA00013445"/>
    </source>
</evidence>
<dbReference type="InterPro" id="IPR015486">
    <property type="entry name" value="IL-2_rcpt_alpha"/>
</dbReference>
<name>A0A8C0X9A1_CASCN</name>
<comment type="caution">
    <text evidence="15">Lacks conserved residue(s) required for the propagation of feature annotation.</text>
</comment>
<keyword evidence="5 16" id="KW-0812">Transmembrane</keyword>
<dbReference type="Ensembl" id="ENSCCNT00000031218.1">
    <property type="protein sequence ID" value="ENSCCNP00000024492.1"/>
    <property type="gene ID" value="ENSCCNG00000023960.1"/>
</dbReference>
<reference evidence="18" key="1">
    <citation type="submission" date="2023-09" db="UniProtKB">
        <authorList>
            <consortium name="Ensembl"/>
        </authorList>
    </citation>
    <scope>IDENTIFICATION</scope>
</reference>
<dbReference type="GO" id="GO:0002376">
    <property type="term" value="P:immune system process"/>
    <property type="evidence" value="ECO:0007669"/>
    <property type="project" value="UniProtKB-KW"/>
</dbReference>
<evidence type="ECO:0000256" key="6">
    <source>
        <dbReference type="ARBA" id="ARBA00022729"/>
    </source>
</evidence>
<evidence type="ECO:0000256" key="13">
    <source>
        <dbReference type="ARBA" id="ARBA00023180"/>
    </source>
</evidence>
<dbReference type="CDD" id="cd00033">
    <property type="entry name" value="CCP"/>
    <property type="match status" value="1"/>
</dbReference>
<keyword evidence="11 15" id="KW-1015">Disulfide bond</keyword>
<organism evidence="18">
    <name type="scientific">Castor canadensis</name>
    <name type="common">American beaver</name>
    <dbReference type="NCBI Taxonomy" id="51338"/>
    <lineage>
        <taxon>Eukaryota</taxon>
        <taxon>Metazoa</taxon>
        <taxon>Chordata</taxon>
        <taxon>Craniata</taxon>
        <taxon>Vertebrata</taxon>
        <taxon>Euteleostomi</taxon>
        <taxon>Mammalia</taxon>
        <taxon>Eutheria</taxon>
        <taxon>Euarchontoglires</taxon>
        <taxon>Glires</taxon>
        <taxon>Rodentia</taxon>
        <taxon>Castorimorpha</taxon>
        <taxon>Castoridae</taxon>
        <taxon>Castor</taxon>
    </lineage>
</organism>
<dbReference type="PANTHER" id="PTHR10573">
    <property type="entry name" value="INTERLEUKIN-2 RECEPTOR ALPHA CHAIN"/>
    <property type="match status" value="1"/>
</dbReference>
<dbReference type="PROSITE" id="PS50923">
    <property type="entry name" value="SUSHI"/>
    <property type="match status" value="1"/>
</dbReference>
<dbReference type="AlphaFoldDB" id="A0A8C0X9A1"/>
<evidence type="ECO:0000256" key="5">
    <source>
        <dbReference type="ARBA" id="ARBA00022692"/>
    </source>
</evidence>
<evidence type="ECO:0000256" key="15">
    <source>
        <dbReference type="PROSITE-ProRule" id="PRU00302"/>
    </source>
</evidence>
<feature type="transmembrane region" description="Helical" evidence="16">
    <location>
        <begin position="220"/>
        <end position="240"/>
    </location>
</feature>
<evidence type="ECO:0000313" key="18">
    <source>
        <dbReference type="Ensembl" id="ENSCCNP00000024492.1"/>
    </source>
</evidence>
<evidence type="ECO:0000256" key="14">
    <source>
        <dbReference type="ARBA" id="ARBA00025938"/>
    </source>
</evidence>
<dbReference type="GO" id="GO:0019976">
    <property type="term" value="F:interleukin-2 binding"/>
    <property type="evidence" value="ECO:0007669"/>
    <property type="project" value="InterPro"/>
</dbReference>
<evidence type="ECO:0000256" key="16">
    <source>
        <dbReference type="SAM" id="Phobius"/>
    </source>
</evidence>
<protein>
    <recommendedName>
        <fullName evidence="3">Interleukin-2 receptor subunit alpha</fullName>
    </recommendedName>
</protein>
<dbReference type="SMART" id="SM00032">
    <property type="entry name" value="CCP"/>
    <property type="match status" value="2"/>
</dbReference>
<sequence length="244" mass="27851">MLRSLSELCVNDPPEINHATFKALAYKNGTKLNCECKRGFRRIKCGSSYMICTENSLFASFLSYFLSNNIIAKQVTPPPEEQKERTTIEMQTQTQPEDQLNLAGYCREPPLWEHEDTKRIYHFMVGQTVHYQCIQGYKALQRHPATSTCKMICGETRWTRPQLTCINENEHHQFPGEEDSQVSVDAVTESETSCPPATTGTENGSMKMGTWVFMANQEKANMAGCVFLLISVFVLSGLTWQRRW</sequence>
<feature type="disulfide bond" evidence="15">
    <location>
        <begin position="106"/>
        <end position="149"/>
    </location>
</feature>
<comment type="subcellular location">
    <subcellularLocation>
        <location evidence="2">Membrane</location>
        <topology evidence="2">Single-pass type I membrane protein</topology>
    </subcellularLocation>
</comment>
<dbReference type="Pfam" id="PF00084">
    <property type="entry name" value="Sushi"/>
    <property type="match status" value="1"/>
</dbReference>